<dbReference type="Gene3D" id="1.10.10.10">
    <property type="entry name" value="Winged helix-like DNA-binding domain superfamily/Winged helix DNA-binding domain"/>
    <property type="match status" value="1"/>
</dbReference>
<dbReference type="InterPro" id="IPR014284">
    <property type="entry name" value="RNA_pol_sigma-70_dom"/>
</dbReference>
<evidence type="ECO:0000256" key="5">
    <source>
        <dbReference type="ARBA" id="ARBA00023163"/>
    </source>
</evidence>
<evidence type="ECO:0000259" key="6">
    <source>
        <dbReference type="Pfam" id="PF04542"/>
    </source>
</evidence>
<evidence type="ECO:0000256" key="3">
    <source>
        <dbReference type="ARBA" id="ARBA00023082"/>
    </source>
</evidence>
<dbReference type="InParanoid" id="A0A517SE75"/>
<dbReference type="Pfam" id="PF04542">
    <property type="entry name" value="Sigma70_r2"/>
    <property type="match status" value="1"/>
</dbReference>
<keyword evidence="5" id="KW-0804">Transcription</keyword>
<dbReference type="GO" id="GO:0016987">
    <property type="term" value="F:sigma factor activity"/>
    <property type="evidence" value="ECO:0007669"/>
    <property type="project" value="UniProtKB-KW"/>
</dbReference>
<feature type="domain" description="RNA polymerase sigma factor 70 region 4 type 2" evidence="7">
    <location>
        <begin position="111"/>
        <end position="163"/>
    </location>
</feature>
<evidence type="ECO:0000259" key="7">
    <source>
        <dbReference type="Pfam" id="PF08281"/>
    </source>
</evidence>
<dbReference type="InterPro" id="IPR013249">
    <property type="entry name" value="RNA_pol_sigma70_r4_t2"/>
</dbReference>
<evidence type="ECO:0000313" key="9">
    <source>
        <dbReference type="Proteomes" id="UP000315700"/>
    </source>
</evidence>
<dbReference type="SUPFAM" id="SSF88946">
    <property type="entry name" value="Sigma2 domain of RNA polymerase sigma factors"/>
    <property type="match status" value="1"/>
</dbReference>
<dbReference type="OrthoDB" id="290488at2"/>
<dbReference type="CDD" id="cd06171">
    <property type="entry name" value="Sigma70_r4"/>
    <property type="match status" value="1"/>
</dbReference>
<dbReference type="InterPro" id="IPR013324">
    <property type="entry name" value="RNA_pol_sigma_r3/r4-like"/>
</dbReference>
<feature type="domain" description="RNA polymerase sigma-70 region 2" evidence="6">
    <location>
        <begin position="7"/>
        <end position="74"/>
    </location>
</feature>
<dbReference type="PANTHER" id="PTHR43133">
    <property type="entry name" value="RNA POLYMERASE ECF-TYPE SIGMA FACTO"/>
    <property type="match status" value="1"/>
</dbReference>
<dbReference type="Pfam" id="PF08281">
    <property type="entry name" value="Sigma70_r4_2"/>
    <property type="match status" value="1"/>
</dbReference>
<evidence type="ECO:0000256" key="1">
    <source>
        <dbReference type="ARBA" id="ARBA00010641"/>
    </source>
</evidence>
<dbReference type="KEGG" id="ccos:Pan44_24620"/>
<dbReference type="InterPro" id="IPR007627">
    <property type="entry name" value="RNA_pol_sigma70_r2"/>
</dbReference>
<reference evidence="8 9" key="1">
    <citation type="submission" date="2019-02" db="EMBL/GenBank/DDBJ databases">
        <title>Deep-cultivation of Planctomycetes and their phenomic and genomic characterization uncovers novel biology.</title>
        <authorList>
            <person name="Wiegand S."/>
            <person name="Jogler M."/>
            <person name="Boedeker C."/>
            <person name="Pinto D."/>
            <person name="Vollmers J."/>
            <person name="Rivas-Marin E."/>
            <person name="Kohn T."/>
            <person name="Peeters S.H."/>
            <person name="Heuer A."/>
            <person name="Rast P."/>
            <person name="Oberbeckmann S."/>
            <person name="Bunk B."/>
            <person name="Jeske O."/>
            <person name="Meyerdierks A."/>
            <person name="Storesund J.E."/>
            <person name="Kallscheuer N."/>
            <person name="Luecker S."/>
            <person name="Lage O.M."/>
            <person name="Pohl T."/>
            <person name="Merkel B.J."/>
            <person name="Hornburger P."/>
            <person name="Mueller R.-W."/>
            <person name="Bruemmer F."/>
            <person name="Labrenz M."/>
            <person name="Spormann A.M."/>
            <person name="Op den Camp H."/>
            <person name="Overmann J."/>
            <person name="Amann R."/>
            <person name="Jetten M.S.M."/>
            <person name="Mascher T."/>
            <person name="Medema M.H."/>
            <person name="Devos D.P."/>
            <person name="Kaster A.-K."/>
            <person name="Ovreas L."/>
            <person name="Rohde M."/>
            <person name="Galperin M.Y."/>
            <person name="Jogler C."/>
        </authorList>
    </citation>
    <scope>NUCLEOTIDE SEQUENCE [LARGE SCALE GENOMIC DNA]</scope>
    <source>
        <strain evidence="8 9">Pan44</strain>
    </source>
</reference>
<comment type="similarity">
    <text evidence="1">Belongs to the sigma-70 factor family. ECF subfamily.</text>
</comment>
<dbReference type="NCBIfam" id="TIGR02937">
    <property type="entry name" value="sigma70-ECF"/>
    <property type="match status" value="1"/>
</dbReference>
<dbReference type="InterPro" id="IPR039425">
    <property type="entry name" value="RNA_pol_sigma-70-like"/>
</dbReference>
<dbReference type="RefSeq" id="WP_145030286.1">
    <property type="nucleotide sequence ID" value="NZ_CP036271.1"/>
</dbReference>
<dbReference type="GO" id="GO:0003677">
    <property type="term" value="F:DNA binding"/>
    <property type="evidence" value="ECO:0007669"/>
    <property type="project" value="UniProtKB-KW"/>
</dbReference>
<gene>
    <name evidence="8" type="primary">sigE_3</name>
    <name evidence="8" type="ORF">Pan44_24620</name>
</gene>
<name>A0A517SE75_9PLAN</name>
<dbReference type="Proteomes" id="UP000315700">
    <property type="component" value="Chromosome"/>
</dbReference>
<keyword evidence="3" id="KW-0731">Sigma factor</keyword>
<dbReference type="PANTHER" id="PTHR43133:SF8">
    <property type="entry name" value="RNA POLYMERASE SIGMA FACTOR HI_1459-RELATED"/>
    <property type="match status" value="1"/>
</dbReference>
<dbReference type="SUPFAM" id="SSF88659">
    <property type="entry name" value="Sigma3 and sigma4 domains of RNA polymerase sigma factors"/>
    <property type="match status" value="1"/>
</dbReference>
<protein>
    <submittedName>
        <fullName evidence="8">ECF RNA polymerase sigma factor SigE</fullName>
    </submittedName>
</protein>
<evidence type="ECO:0000256" key="4">
    <source>
        <dbReference type="ARBA" id="ARBA00023125"/>
    </source>
</evidence>
<proteinExistence type="inferred from homology"/>
<dbReference type="InterPro" id="IPR036388">
    <property type="entry name" value="WH-like_DNA-bd_sf"/>
</dbReference>
<keyword evidence="9" id="KW-1185">Reference proteome</keyword>
<dbReference type="Gene3D" id="1.10.1740.10">
    <property type="match status" value="1"/>
</dbReference>
<evidence type="ECO:0000313" key="8">
    <source>
        <dbReference type="EMBL" id="QDT54429.1"/>
    </source>
</evidence>
<accession>A0A517SE75</accession>
<sequence>MTNWDHLVAIHGPAVWAVCSRLLGNRPSDTEECYQETWLTAWKASQRRTIAAWPAFLCSIATSRALDRLRRRYRQRSIFGSPRPSGDDVLGEVASTEASPVETAIATELSERLRAALAELPARQSEMFSLHVLSDWSQPDIAREFEVSVNVVSVTIHRARQRLRELLDEPH</sequence>
<dbReference type="EMBL" id="CP036271">
    <property type="protein sequence ID" value="QDT54429.1"/>
    <property type="molecule type" value="Genomic_DNA"/>
</dbReference>
<keyword evidence="4" id="KW-0238">DNA-binding</keyword>
<dbReference type="GO" id="GO:0006352">
    <property type="term" value="P:DNA-templated transcription initiation"/>
    <property type="evidence" value="ECO:0007669"/>
    <property type="project" value="InterPro"/>
</dbReference>
<organism evidence="8 9">
    <name type="scientific">Caulifigura coniformis</name>
    <dbReference type="NCBI Taxonomy" id="2527983"/>
    <lineage>
        <taxon>Bacteria</taxon>
        <taxon>Pseudomonadati</taxon>
        <taxon>Planctomycetota</taxon>
        <taxon>Planctomycetia</taxon>
        <taxon>Planctomycetales</taxon>
        <taxon>Planctomycetaceae</taxon>
        <taxon>Caulifigura</taxon>
    </lineage>
</organism>
<evidence type="ECO:0000256" key="2">
    <source>
        <dbReference type="ARBA" id="ARBA00023015"/>
    </source>
</evidence>
<dbReference type="AlphaFoldDB" id="A0A517SE75"/>
<dbReference type="InterPro" id="IPR013325">
    <property type="entry name" value="RNA_pol_sigma_r2"/>
</dbReference>
<keyword evidence="2" id="KW-0805">Transcription regulation</keyword>